<dbReference type="RefSeq" id="WP_377531499.1">
    <property type="nucleotide sequence ID" value="NZ_JBHTLD010000237.1"/>
</dbReference>
<evidence type="ECO:0008006" key="3">
    <source>
        <dbReference type="Google" id="ProtNLM"/>
    </source>
</evidence>
<sequence>MSAQEKTIAVILTAPVELFNSQGNVFITLFQKKDFLVAKWHGHITSEDVIIAATAYEQLISQHSCAKLLNDKSDITGEWDDANDFLEFDWIPAVIDAGLLCMAHVYSQNMLSCSSEYELFLRAAPQLQVANFTELALAEQWLANCEVAV</sequence>
<name>A0ABW3SUJ1_9BACT</name>
<dbReference type="EMBL" id="JBHTLD010000237">
    <property type="protein sequence ID" value="MFD1188250.1"/>
    <property type="molecule type" value="Genomic_DNA"/>
</dbReference>
<keyword evidence="2" id="KW-1185">Reference proteome</keyword>
<organism evidence="1 2">
    <name type="scientific">Pontibacter rugosus</name>
    <dbReference type="NCBI Taxonomy" id="1745966"/>
    <lineage>
        <taxon>Bacteria</taxon>
        <taxon>Pseudomonadati</taxon>
        <taxon>Bacteroidota</taxon>
        <taxon>Cytophagia</taxon>
        <taxon>Cytophagales</taxon>
        <taxon>Hymenobacteraceae</taxon>
        <taxon>Pontibacter</taxon>
    </lineage>
</organism>
<accession>A0ABW3SUJ1</accession>
<gene>
    <name evidence="1" type="ORF">ACFQ2O_18700</name>
</gene>
<proteinExistence type="predicted"/>
<comment type="caution">
    <text evidence="1">The sequence shown here is derived from an EMBL/GenBank/DDBJ whole genome shotgun (WGS) entry which is preliminary data.</text>
</comment>
<protein>
    <recommendedName>
        <fullName evidence="3">STAS/SEC14 domain-containing protein</fullName>
    </recommendedName>
</protein>
<evidence type="ECO:0000313" key="2">
    <source>
        <dbReference type="Proteomes" id="UP001597094"/>
    </source>
</evidence>
<dbReference type="Proteomes" id="UP001597094">
    <property type="component" value="Unassembled WGS sequence"/>
</dbReference>
<reference evidence="2" key="1">
    <citation type="journal article" date="2019" name="Int. J. Syst. Evol. Microbiol.">
        <title>The Global Catalogue of Microorganisms (GCM) 10K type strain sequencing project: providing services to taxonomists for standard genome sequencing and annotation.</title>
        <authorList>
            <consortium name="The Broad Institute Genomics Platform"/>
            <consortium name="The Broad Institute Genome Sequencing Center for Infectious Disease"/>
            <person name="Wu L."/>
            <person name="Ma J."/>
        </authorList>
    </citation>
    <scope>NUCLEOTIDE SEQUENCE [LARGE SCALE GENOMIC DNA]</scope>
    <source>
        <strain evidence="2">JCM 31319</strain>
    </source>
</reference>
<evidence type="ECO:0000313" key="1">
    <source>
        <dbReference type="EMBL" id="MFD1188250.1"/>
    </source>
</evidence>